<dbReference type="EMBL" id="JASSZA010000007">
    <property type="protein sequence ID" value="KAK2105138.1"/>
    <property type="molecule type" value="Genomic_DNA"/>
</dbReference>
<dbReference type="InterPro" id="IPR019570">
    <property type="entry name" value="Connexin_CCC"/>
</dbReference>
<reference evidence="14 15" key="1">
    <citation type="submission" date="2023-05" db="EMBL/GenBank/DDBJ databases">
        <title>B98-5 Cell Line De Novo Hybrid Assembly: An Optical Mapping Approach.</title>
        <authorList>
            <person name="Kananen K."/>
            <person name="Auerbach J.A."/>
            <person name="Kautto E."/>
            <person name="Blachly J.S."/>
        </authorList>
    </citation>
    <scope>NUCLEOTIDE SEQUENCE [LARGE SCALE GENOMIC DNA]</scope>
    <source>
        <strain evidence="14">B95-8</strain>
        <tissue evidence="14">Cell line</tissue>
    </source>
</reference>
<evidence type="ECO:0000259" key="13">
    <source>
        <dbReference type="SMART" id="SM01089"/>
    </source>
</evidence>
<evidence type="ECO:0000256" key="10">
    <source>
        <dbReference type="SAM" id="MobiDB-lite"/>
    </source>
</evidence>
<comment type="subcellular location">
    <subcellularLocation>
        <location evidence="1">Cell junction</location>
        <location evidence="1">Gap junction</location>
    </subcellularLocation>
    <subcellularLocation>
        <location evidence="2 9">Cell membrane</location>
        <topology evidence="2 9">Multi-pass membrane protein</topology>
    </subcellularLocation>
</comment>
<sequence length="383" mass="40856">MEGVDVLGFLIITLNCNVTVVGPTETPKVFKRCTGGDEAVPASSLPGKLWLVLTLLLRMLVIVLAGCPVYQDEQERFVCNTLQPGCANVCYDVFSPVSPLRFWLIQAVCLLLPSAVFSVYVLHRGAALATLGPRRGPDPRSPVPGQRRCPRPCRERGGLRVPDFSAGYIAHLLLRTLLEAAFGALHYLLFGFRAPESFPCTRPPCSGVVDCYVSRPTEKSLLMLFLWAVSALSFLLGLADLVCSLRRRMRGRPGPRGETPSAAPGHSEEGGWEEDGVPARPSACAAAEGGPTGPSRGSGRTGIPDADESEVTSSASEKLGREPPGRPHREAAQNPRGSGSEEQPAAAPSRLAAHPSCSRPQSPDSPAGSGAAPHRRARKSEWV</sequence>
<keyword evidence="5 9" id="KW-0303">Gap junction</keyword>
<feature type="transmembrane region" description="Helical" evidence="11">
    <location>
        <begin position="49"/>
        <end position="71"/>
    </location>
</feature>
<feature type="compositionally biased region" description="Low complexity" evidence="10">
    <location>
        <begin position="293"/>
        <end position="302"/>
    </location>
</feature>
<feature type="region of interest" description="Disordered" evidence="10">
    <location>
        <begin position="250"/>
        <end position="383"/>
    </location>
</feature>
<keyword evidence="3" id="KW-1003">Cell membrane</keyword>
<evidence type="ECO:0000313" key="14">
    <source>
        <dbReference type="EMBL" id="KAK2105138.1"/>
    </source>
</evidence>
<dbReference type="PRINTS" id="PR00206">
    <property type="entry name" value="CONNEXIN"/>
</dbReference>
<dbReference type="SMART" id="SM00037">
    <property type="entry name" value="CNX"/>
    <property type="match status" value="1"/>
</dbReference>
<evidence type="ECO:0000256" key="2">
    <source>
        <dbReference type="ARBA" id="ARBA00004651"/>
    </source>
</evidence>
<keyword evidence="4 9" id="KW-0812">Transmembrane</keyword>
<gene>
    <name evidence="14" type="primary">GJD4</name>
    <name evidence="14" type="ORF">P7K49_014652</name>
</gene>
<comment type="function">
    <text evidence="9">One gap junction consists of a cluster of closely packed pairs of transmembrane channels, the connexons, through which materials of low MW diffuse from one cell to a neighboring cell.</text>
</comment>
<keyword evidence="15" id="KW-1185">Reference proteome</keyword>
<evidence type="ECO:0000259" key="12">
    <source>
        <dbReference type="SMART" id="SM00037"/>
    </source>
</evidence>
<dbReference type="PROSITE" id="PS00407">
    <property type="entry name" value="CONNEXINS_1"/>
    <property type="match status" value="1"/>
</dbReference>
<accession>A0ABQ9V6Y9</accession>
<evidence type="ECO:0000256" key="9">
    <source>
        <dbReference type="RuleBase" id="RU000630"/>
    </source>
</evidence>
<dbReference type="PROSITE" id="PS00408">
    <property type="entry name" value="CONNEXINS_2"/>
    <property type="match status" value="1"/>
</dbReference>
<evidence type="ECO:0000256" key="6">
    <source>
        <dbReference type="ARBA" id="ARBA00022949"/>
    </source>
</evidence>
<dbReference type="Pfam" id="PF00029">
    <property type="entry name" value="Connexin"/>
    <property type="match status" value="1"/>
</dbReference>
<name>A0ABQ9V6Y9_SAGOE</name>
<feature type="compositionally biased region" description="Basic and acidic residues" evidence="10">
    <location>
        <begin position="318"/>
        <end position="331"/>
    </location>
</feature>
<feature type="region of interest" description="Disordered" evidence="10">
    <location>
        <begin position="133"/>
        <end position="154"/>
    </location>
</feature>
<evidence type="ECO:0000256" key="11">
    <source>
        <dbReference type="SAM" id="Phobius"/>
    </source>
</evidence>
<comment type="subunit">
    <text evidence="9">A connexon is composed of a hexamer of connexins.</text>
</comment>
<dbReference type="InterPro" id="IPR000500">
    <property type="entry name" value="Connexin"/>
</dbReference>
<organism evidence="14 15">
    <name type="scientific">Saguinus oedipus</name>
    <name type="common">Cotton-top tamarin</name>
    <name type="synonym">Oedipomidas oedipus</name>
    <dbReference type="NCBI Taxonomy" id="9490"/>
    <lineage>
        <taxon>Eukaryota</taxon>
        <taxon>Metazoa</taxon>
        <taxon>Chordata</taxon>
        <taxon>Craniata</taxon>
        <taxon>Vertebrata</taxon>
        <taxon>Euteleostomi</taxon>
        <taxon>Mammalia</taxon>
        <taxon>Eutheria</taxon>
        <taxon>Euarchontoglires</taxon>
        <taxon>Primates</taxon>
        <taxon>Haplorrhini</taxon>
        <taxon>Platyrrhini</taxon>
        <taxon>Cebidae</taxon>
        <taxon>Callitrichinae</taxon>
        <taxon>Saguinus</taxon>
    </lineage>
</organism>
<dbReference type="SMART" id="SM01089">
    <property type="entry name" value="Connexin_CCC"/>
    <property type="match status" value="1"/>
</dbReference>
<keyword evidence="6" id="KW-0965">Cell junction</keyword>
<dbReference type="PANTHER" id="PTHR11984:SF3">
    <property type="entry name" value="GAP JUNCTION DELTA-4 PROTEIN"/>
    <property type="match status" value="1"/>
</dbReference>
<comment type="similarity">
    <text evidence="9">Belongs to the connexin family.</text>
</comment>
<evidence type="ECO:0000256" key="3">
    <source>
        <dbReference type="ARBA" id="ARBA00022475"/>
    </source>
</evidence>
<feature type="transmembrane region" description="Helical" evidence="11">
    <location>
        <begin position="102"/>
        <end position="122"/>
    </location>
</feature>
<evidence type="ECO:0000256" key="4">
    <source>
        <dbReference type="ARBA" id="ARBA00022692"/>
    </source>
</evidence>
<keyword evidence="8 11" id="KW-0472">Membrane</keyword>
<evidence type="ECO:0000256" key="1">
    <source>
        <dbReference type="ARBA" id="ARBA00004610"/>
    </source>
</evidence>
<feature type="domain" description="Connexin N-terminal" evidence="12">
    <location>
        <begin position="68"/>
        <end position="101"/>
    </location>
</feature>
<feature type="compositionally biased region" description="Basic residues" evidence="10">
    <location>
        <begin position="373"/>
        <end position="383"/>
    </location>
</feature>
<protein>
    <recommendedName>
        <fullName evidence="9">Gap junction protein</fullName>
    </recommendedName>
</protein>
<proteinExistence type="inferred from homology"/>
<evidence type="ECO:0000256" key="7">
    <source>
        <dbReference type="ARBA" id="ARBA00022989"/>
    </source>
</evidence>
<evidence type="ECO:0000256" key="5">
    <source>
        <dbReference type="ARBA" id="ARBA00022868"/>
    </source>
</evidence>
<dbReference type="Proteomes" id="UP001266305">
    <property type="component" value="Unassembled WGS sequence"/>
</dbReference>
<comment type="caution">
    <text evidence="14">The sequence shown here is derived from an EMBL/GenBank/DDBJ whole genome shotgun (WGS) entry which is preliminary data.</text>
</comment>
<dbReference type="InterPro" id="IPR017990">
    <property type="entry name" value="Connexin_CS"/>
</dbReference>
<feature type="domain" description="Connexin cysteine-rich" evidence="13">
    <location>
        <begin position="178"/>
        <end position="244"/>
    </location>
</feature>
<feature type="transmembrane region" description="Helical" evidence="11">
    <location>
        <begin position="222"/>
        <end position="243"/>
    </location>
</feature>
<keyword evidence="7 11" id="KW-1133">Transmembrane helix</keyword>
<evidence type="ECO:0000313" key="15">
    <source>
        <dbReference type="Proteomes" id="UP001266305"/>
    </source>
</evidence>
<dbReference type="InterPro" id="IPR013092">
    <property type="entry name" value="Connexin_N"/>
</dbReference>
<dbReference type="InterPro" id="IPR038359">
    <property type="entry name" value="Connexin_N_sf"/>
</dbReference>
<dbReference type="PANTHER" id="PTHR11984">
    <property type="entry name" value="CONNEXIN"/>
    <property type="match status" value="1"/>
</dbReference>
<evidence type="ECO:0000256" key="8">
    <source>
        <dbReference type="ARBA" id="ARBA00023136"/>
    </source>
</evidence>
<dbReference type="Gene3D" id="1.20.1440.80">
    <property type="entry name" value="Gap junction channel protein cysteine-rich domain"/>
    <property type="match status" value="1"/>
</dbReference>